<feature type="region of interest" description="Disordered" evidence="1">
    <location>
        <begin position="364"/>
        <end position="398"/>
    </location>
</feature>
<dbReference type="RefSeq" id="XP_007292214.1">
    <property type="nucleotide sequence ID" value="XM_007292152.1"/>
</dbReference>
<reference evidence="3 4" key="1">
    <citation type="journal article" date="2012" name="BMC Genomics">
        <title>Sequencing the genome of Marssonina brunnea reveals fungus-poplar co-evolution.</title>
        <authorList>
            <person name="Zhu S."/>
            <person name="Cao Y.-Z."/>
            <person name="Jiang C."/>
            <person name="Tan B.-Y."/>
            <person name="Wang Z."/>
            <person name="Feng S."/>
            <person name="Zhang L."/>
            <person name="Su X.-H."/>
            <person name="Brejova B."/>
            <person name="Vinar T."/>
            <person name="Xu M."/>
            <person name="Wang M.-X."/>
            <person name="Zhang S.-G."/>
            <person name="Huang M.-R."/>
            <person name="Wu R."/>
            <person name="Zhou Y."/>
        </authorList>
    </citation>
    <scope>NUCLEOTIDE SEQUENCE [LARGE SCALE GENOMIC DNA]</scope>
    <source>
        <strain evidence="3 4">MB_m1</strain>
    </source>
</reference>
<gene>
    <name evidence="3" type="ORF">MBM_04325</name>
</gene>
<protein>
    <recommendedName>
        <fullName evidence="2">BTB domain-containing protein</fullName>
    </recommendedName>
</protein>
<dbReference type="CDD" id="cd18186">
    <property type="entry name" value="BTB_POZ_ZBTB_KLHL-like"/>
    <property type="match status" value="1"/>
</dbReference>
<dbReference type="InterPro" id="IPR011333">
    <property type="entry name" value="SKP1/BTB/POZ_sf"/>
</dbReference>
<feature type="compositionally biased region" description="Basic residues" evidence="1">
    <location>
        <begin position="1"/>
        <end position="16"/>
    </location>
</feature>
<sequence>MPPKRRLAHTSTHARSRVPIDSGSVPSSGPVKRYRDGEEQPSQQRPVVEIVQPLVGLHVVRQPVDKRARVDCSRSSGSEREPTMNSQAANSRTKYRCRCLKHIKDDQCEAQKLAEKRARDAASIILKSQSMVLAVVDKGERERIFCLHQELLAKHSQYFTAVFSAPPVQANDVNIKTEAGEAAQTTVHASPPVYKLPNVSATPFAHFTSWLYTGRIDTSLSQNAARARSEVCSDWTSMWATGSQLESAGFRNYAMDGLRKETAVTTRRWPTAAEAHEVSAQDVDIEGGKRAAGEDSALGRFLVACIASNRPFEKSEGSDERKTWVDVFDKDKQLAFNVLVADKKWGVEGPWDKKFDREFAVEDETLADDDEVADDEVGDDEDVTDDHDHIADDDYLSA</sequence>
<name>K1XXD5_MARBU</name>
<dbReference type="PROSITE" id="PS50097">
    <property type="entry name" value="BTB"/>
    <property type="match status" value="1"/>
</dbReference>
<proteinExistence type="predicted"/>
<dbReference type="KEGG" id="mbe:MBM_04325"/>
<keyword evidence="4" id="KW-1185">Reference proteome</keyword>
<dbReference type="HOGENOM" id="CLU_692758_0_0_1"/>
<evidence type="ECO:0000313" key="4">
    <source>
        <dbReference type="Proteomes" id="UP000006753"/>
    </source>
</evidence>
<dbReference type="AlphaFoldDB" id="K1XXD5"/>
<dbReference type="InterPro" id="IPR000210">
    <property type="entry name" value="BTB/POZ_dom"/>
</dbReference>
<dbReference type="InParanoid" id="K1XXD5"/>
<feature type="region of interest" description="Disordered" evidence="1">
    <location>
        <begin position="1"/>
        <end position="45"/>
    </location>
</feature>
<accession>K1XXD5</accession>
<feature type="compositionally biased region" description="Basic and acidic residues" evidence="1">
    <location>
        <begin position="66"/>
        <end position="82"/>
    </location>
</feature>
<evidence type="ECO:0000259" key="2">
    <source>
        <dbReference type="PROSITE" id="PS50097"/>
    </source>
</evidence>
<dbReference type="SUPFAM" id="SSF54695">
    <property type="entry name" value="POZ domain"/>
    <property type="match status" value="1"/>
</dbReference>
<dbReference type="STRING" id="1072389.K1XXD5"/>
<evidence type="ECO:0000313" key="3">
    <source>
        <dbReference type="EMBL" id="EKD17464.1"/>
    </source>
</evidence>
<dbReference type="GeneID" id="18760260"/>
<feature type="region of interest" description="Disordered" evidence="1">
    <location>
        <begin position="66"/>
        <end position="91"/>
    </location>
</feature>
<dbReference type="OrthoDB" id="10307916at2759"/>
<dbReference type="EMBL" id="JH921436">
    <property type="protein sequence ID" value="EKD17464.1"/>
    <property type="molecule type" value="Genomic_DNA"/>
</dbReference>
<feature type="domain" description="BTB" evidence="2">
    <location>
        <begin position="129"/>
        <end position="220"/>
    </location>
</feature>
<evidence type="ECO:0000256" key="1">
    <source>
        <dbReference type="SAM" id="MobiDB-lite"/>
    </source>
</evidence>
<organism evidence="3 4">
    <name type="scientific">Marssonina brunnea f. sp. multigermtubi (strain MB_m1)</name>
    <name type="common">Marssonina leaf spot fungus</name>
    <dbReference type="NCBI Taxonomy" id="1072389"/>
    <lineage>
        <taxon>Eukaryota</taxon>
        <taxon>Fungi</taxon>
        <taxon>Dikarya</taxon>
        <taxon>Ascomycota</taxon>
        <taxon>Pezizomycotina</taxon>
        <taxon>Leotiomycetes</taxon>
        <taxon>Helotiales</taxon>
        <taxon>Drepanopezizaceae</taxon>
        <taxon>Drepanopeziza</taxon>
    </lineage>
</organism>
<dbReference type="Proteomes" id="UP000006753">
    <property type="component" value="Unassembled WGS sequence"/>
</dbReference>
<feature type="compositionally biased region" description="Acidic residues" evidence="1">
    <location>
        <begin position="364"/>
        <end position="385"/>
    </location>
</feature>
<dbReference type="Gene3D" id="3.30.710.10">
    <property type="entry name" value="Potassium Channel Kv1.1, Chain A"/>
    <property type="match status" value="1"/>
</dbReference>